<name>A0A7Y3WYX6_9HYPH</name>
<organism evidence="1 2">
    <name type="scientific">Brucella pseudogrignonensis</name>
    <dbReference type="NCBI Taxonomy" id="419475"/>
    <lineage>
        <taxon>Bacteria</taxon>
        <taxon>Pseudomonadati</taxon>
        <taxon>Pseudomonadota</taxon>
        <taxon>Alphaproteobacteria</taxon>
        <taxon>Hyphomicrobiales</taxon>
        <taxon>Brucellaceae</taxon>
        <taxon>Brucella/Ochrobactrum group</taxon>
        <taxon>Brucella</taxon>
    </lineage>
</organism>
<dbReference type="RefSeq" id="WP_062425009.1">
    <property type="nucleotide sequence ID" value="NZ_PKQI01000003.1"/>
</dbReference>
<gene>
    <name evidence="1" type="ORF">EHE22_20825</name>
</gene>
<protein>
    <submittedName>
        <fullName evidence="1">Antitoxin of toxin-antitoxin stability system</fullName>
    </submittedName>
</protein>
<proteinExistence type="predicted"/>
<dbReference type="AlphaFoldDB" id="A0A7Y3WYX6"/>
<dbReference type="EMBL" id="PKQI01000003">
    <property type="protein sequence ID" value="NNV22857.1"/>
    <property type="molecule type" value="Genomic_DNA"/>
</dbReference>
<accession>A0A7Y3WYX6</accession>
<sequence length="214" mass="25170">MPEIIETTVYRLHELSDAAKDKARAWYREASGDDDWHEFVFEDFEAICTILGVRLKTRPLRLHGGGTRQKPCIWFRGFWSQGDGACYEAFYSYQKVAPRQIRGHAPKDYELHRIAEALQAIQQRNFFQLNAEASHHGHYYHEHCMSISVERDSPTYQDKTTDAEETVTELLRDLARWLYRQLEREYEHHLSDAVVDEMLTINGHTFTKSGDRFE</sequence>
<reference evidence="1 2" key="1">
    <citation type="submission" date="2018-11" db="EMBL/GenBank/DDBJ databases">
        <title>Genome sequencing and analysis.</title>
        <authorList>
            <person name="Huang Y.-T."/>
        </authorList>
    </citation>
    <scope>NUCLEOTIDE SEQUENCE [LARGE SCALE GENOMIC DNA]</scope>
    <source>
        <strain evidence="1 2">SHIN</strain>
    </source>
</reference>
<evidence type="ECO:0000313" key="2">
    <source>
        <dbReference type="Proteomes" id="UP000526233"/>
    </source>
</evidence>
<comment type="caution">
    <text evidence="1">The sequence shown here is derived from an EMBL/GenBank/DDBJ whole genome shotgun (WGS) entry which is preliminary data.</text>
</comment>
<evidence type="ECO:0000313" key="1">
    <source>
        <dbReference type="EMBL" id="NNV22857.1"/>
    </source>
</evidence>
<dbReference type="Proteomes" id="UP000526233">
    <property type="component" value="Unassembled WGS sequence"/>
</dbReference>